<keyword evidence="3" id="KW-0456">Lyase</keyword>
<dbReference type="RefSeq" id="WP_340239647.1">
    <property type="nucleotide sequence ID" value="NZ_JBBEWC010000014.1"/>
</dbReference>
<dbReference type="EMBL" id="JBHULC010000006">
    <property type="protein sequence ID" value="MFD2520624.1"/>
    <property type="molecule type" value="Genomic_DNA"/>
</dbReference>
<dbReference type="Proteomes" id="UP001597510">
    <property type="component" value="Unassembled WGS sequence"/>
</dbReference>
<comment type="caution">
    <text evidence="3">The sequence shown here is derived from an EMBL/GenBank/DDBJ whole genome shotgun (WGS) entry which is preliminary data.</text>
</comment>
<sequence>MIKNRLKTILFFCFIAAISAFAQEQPETEKEASRLKQKIEMMKILMTKPKENIKTIGVYVYDGFNTLDAVGPYQVLSQLMKVDIFFVAKNKGLVKNQRGLEVNVTKSINDVQQLDILVIPGGAKETFLQTQDTEVLDWIRKIDKNSVYTASVCTGGWILGATGLLEGKIVSCNWYRADEIMKMYGATYRPERYVRDGKYWTSAGVSAGIDMALGMMNELMGEKYTKGVMLDLEYDPKPPYDAGSVSKTDKIVADMMLEMYDMGMQSLFKEEKQKREAALREKQVNEGKWPELDDYHTTMSQTFHPAEEGNLKPLYANAFELALKATVLRKSVIPAKYQKPGVKESIEMLEKESVALAKMVKKKKTDEELKKAIYALHDRFHEVMEKCHH</sequence>
<feature type="domain" description="DJ-1/PfpI" evidence="2">
    <location>
        <begin position="55"/>
        <end position="216"/>
    </location>
</feature>
<dbReference type="SUPFAM" id="SSF52317">
    <property type="entry name" value="Class I glutamine amidotransferase-like"/>
    <property type="match status" value="1"/>
</dbReference>
<proteinExistence type="predicted"/>
<dbReference type="PANTHER" id="PTHR43130">
    <property type="entry name" value="ARAC-FAMILY TRANSCRIPTIONAL REGULATOR"/>
    <property type="match status" value="1"/>
</dbReference>
<feature type="chain" id="PRO_5045930021" evidence="1">
    <location>
        <begin position="23"/>
        <end position="389"/>
    </location>
</feature>
<gene>
    <name evidence="3" type="ORF">ACFSR2_07005</name>
</gene>
<dbReference type="InterPro" id="IPR002818">
    <property type="entry name" value="DJ-1/PfpI"/>
</dbReference>
<name>A0ABW5J672_9BACT</name>
<dbReference type="Pfam" id="PF01965">
    <property type="entry name" value="DJ-1_PfpI"/>
    <property type="match status" value="1"/>
</dbReference>
<evidence type="ECO:0000259" key="2">
    <source>
        <dbReference type="Pfam" id="PF01965"/>
    </source>
</evidence>
<keyword evidence="1" id="KW-0732">Signal</keyword>
<evidence type="ECO:0000256" key="1">
    <source>
        <dbReference type="SAM" id="SignalP"/>
    </source>
</evidence>
<feature type="signal peptide" evidence="1">
    <location>
        <begin position="1"/>
        <end position="22"/>
    </location>
</feature>
<dbReference type="PANTHER" id="PTHR43130:SF2">
    <property type="entry name" value="DJ-1_PFPI DOMAIN-CONTAINING PROTEIN"/>
    <property type="match status" value="1"/>
</dbReference>
<evidence type="ECO:0000313" key="3">
    <source>
        <dbReference type="EMBL" id="MFD2520624.1"/>
    </source>
</evidence>
<accession>A0ABW5J672</accession>
<organism evidence="3 4">
    <name type="scientific">Emticicia soli</name>
    <dbReference type="NCBI Taxonomy" id="2027878"/>
    <lineage>
        <taxon>Bacteria</taxon>
        <taxon>Pseudomonadati</taxon>
        <taxon>Bacteroidota</taxon>
        <taxon>Cytophagia</taxon>
        <taxon>Cytophagales</taxon>
        <taxon>Leadbetterellaceae</taxon>
        <taxon>Emticicia</taxon>
    </lineage>
</organism>
<keyword evidence="4" id="KW-1185">Reference proteome</keyword>
<dbReference type="Gene3D" id="3.40.50.880">
    <property type="match status" value="1"/>
</dbReference>
<evidence type="ECO:0000313" key="4">
    <source>
        <dbReference type="Proteomes" id="UP001597510"/>
    </source>
</evidence>
<dbReference type="GO" id="GO:0016829">
    <property type="term" value="F:lyase activity"/>
    <property type="evidence" value="ECO:0007669"/>
    <property type="project" value="UniProtKB-KW"/>
</dbReference>
<dbReference type="CDD" id="cd03139">
    <property type="entry name" value="GATase1_PfpI_2"/>
    <property type="match status" value="1"/>
</dbReference>
<protein>
    <submittedName>
        <fullName evidence="3">DJ-1/PfpI family protein</fullName>
        <ecNumber evidence="3">4.2.1.-</ecNumber>
    </submittedName>
</protein>
<dbReference type="InterPro" id="IPR052158">
    <property type="entry name" value="INH-QAR"/>
</dbReference>
<dbReference type="InterPro" id="IPR029062">
    <property type="entry name" value="Class_I_gatase-like"/>
</dbReference>
<dbReference type="EC" id="4.2.1.-" evidence="3"/>
<reference evidence="4" key="1">
    <citation type="journal article" date="2019" name="Int. J. Syst. Evol. Microbiol.">
        <title>The Global Catalogue of Microorganisms (GCM) 10K type strain sequencing project: providing services to taxonomists for standard genome sequencing and annotation.</title>
        <authorList>
            <consortium name="The Broad Institute Genomics Platform"/>
            <consortium name="The Broad Institute Genome Sequencing Center for Infectious Disease"/>
            <person name="Wu L."/>
            <person name="Ma J."/>
        </authorList>
    </citation>
    <scope>NUCLEOTIDE SEQUENCE [LARGE SCALE GENOMIC DNA]</scope>
    <source>
        <strain evidence="4">KCTC 52344</strain>
    </source>
</reference>